<accession>A0A133XRR8</accession>
<feature type="region of interest" description="Disordered" evidence="1">
    <location>
        <begin position="459"/>
        <end position="479"/>
    </location>
</feature>
<name>A0A133XRR8_9ACTN</name>
<dbReference type="RefSeq" id="WP_066306111.1">
    <property type="nucleotide sequence ID" value="NZ_KQ959509.1"/>
</dbReference>
<proteinExistence type="predicted"/>
<sequence>MNISKDIARADGLAPELCGLTEELVDTWQRHLKTNQLRDAYYNSDNPLKDLGVSVSAQMKKKLQPHIDWAAKCVNWWADHVQFTGFVAKDEILQGQIDKLCKLNDIDNLVQKVVQSSLRHSVAFITVTKGNQAWQEPDVVLSGYPATAASAIYSNAKKRIEAGLVVVDTKYSKSKRKNVPTLMYLFDDETVTVLTLVQGRWVAQTTPHNMGRVPMEHLSYHATLERPFGSSRISRTVMSLVDDAQRELMNMSACAAFSAAPQKFILGADPELAKKLAETPFGAYVGSLAIITPNKQNQTPQMGQLPQLQMQPHADYIRILAALFSDATNVPLSSLGFSGANPTSAEALIASQEDAIVDINNYISAAKRTLSNVAIMAAAQLNNTSYQQAAKSYDIACTFANPATPSVVSVTNAAVQKVGAFPWMAQSDVLLRDMGYKGETLEELRDDRRKFEAQQLMMQTVASQARDRPNDTSDDTPEE</sequence>
<evidence type="ECO:0000256" key="1">
    <source>
        <dbReference type="SAM" id="MobiDB-lite"/>
    </source>
</evidence>
<keyword evidence="3" id="KW-1185">Reference proteome</keyword>
<reference evidence="3" key="1">
    <citation type="submission" date="2016-01" db="EMBL/GenBank/DDBJ databases">
        <authorList>
            <person name="Mitreva M."/>
            <person name="Pepin K.H."/>
            <person name="Mihindukulasuriya K.A."/>
            <person name="Fulton R."/>
            <person name="Fronick C."/>
            <person name="O'Laughlin M."/>
            <person name="Miner T."/>
            <person name="Herter B."/>
            <person name="Rosa B.A."/>
            <person name="Cordes M."/>
            <person name="Tomlinson C."/>
            <person name="Wollam A."/>
            <person name="Palsikar V.B."/>
            <person name="Mardis E.R."/>
            <person name="Wilson R.K."/>
        </authorList>
    </citation>
    <scope>NUCLEOTIDE SEQUENCE [LARGE SCALE GENOMIC DNA]</scope>
    <source>
        <strain evidence="3">DNF00019</strain>
    </source>
</reference>
<dbReference type="STRING" id="1393034.HMPREF3192_01174"/>
<comment type="caution">
    <text evidence="2">The sequence shown here is derived from an EMBL/GenBank/DDBJ whole genome shotgun (WGS) entry which is preliminary data.</text>
</comment>
<evidence type="ECO:0008006" key="4">
    <source>
        <dbReference type="Google" id="ProtNLM"/>
    </source>
</evidence>
<gene>
    <name evidence="2" type="ORF">HMPREF3192_01174</name>
</gene>
<dbReference type="OrthoDB" id="1780383at2"/>
<evidence type="ECO:0000313" key="3">
    <source>
        <dbReference type="Proteomes" id="UP000070675"/>
    </source>
</evidence>
<dbReference type="AlphaFoldDB" id="A0A133XRR8"/>
<organism evidence="2 3">
    <name type="scientific">Atopobium deltae</name>
    <dbReference type="NCBI Taxonomy" id="1393034"/>
    <lineage>
        <taxon>Bacteria</taxon>
        <taxon>Bacillati</taxon>
        <taxon>Actinomycetota</taxon>
        <taxon>Coriobacteriia</taxon>
        <taxon>Coriobacteriales</taxon>
        <taxon>Atopobiaceae</taxon>
        <taxon>Atopobium</taxon>
    </lineage>
</organism>
<evidence type="ECO:0000313" key="2">
    <source>
        <dbReference type="EMBL" id="KXB33635.1"/>
    </source>
</evidence>
<dbReference type="PATRIC" id="fig|1393034.3.peg.1145"/>
<protein>
    <recommendedName>
        <fullName evidence="4">Phage portal protein, SPP1 Gp6</fullName>
    </recommendedName>
</protein>
<dbReference type="Proteomes" id="UP000070675">
    <property type="component" value="Unassembled WGS sequence"/>
</dbReference>
<dbReference type="EMBL" id="LSCR01000031">
    <property type="protein sequence ID" value="KXB33635.1"/>
    <property type="molecule type" value="Genomic_DNA"/>
</dbReference>